<keyword evidence="11" id="KW-1185">Reference proteome</keyword>
<dbReference type="Pfam" id="PF00370">
    <property type="entry name" value="FGGY_N"/>
    <property type="match status" value="1"/>
</dbReference>
<keyword evidence="4 7" id="KW-0418">Kinase</keyword>
<dbReference type="InterPro" id="IPR018484">
    <property type="entry name" value="FGGY_N"/>
</dbReference>
<protein>
    <recommendedName>
        <fullName evidence="6">ATP:glycerol 3-phosphotransferase</fullName>
    </recommendedName>
</protein>
<evidence type="ECO:0000256" key="2">
    <source>
        <dbReference type="ARBA" id="ARBA00022679"/>
    </source>
</evidence>
<evidence type="ECO:0000256" key="5">
    <source>
        <dbReference type="ARBA" id="ARBA00022840"/>
    </source>
</evidence>
<feature type="domain" description="Carbohydrate kinase FGGY N-terminal" evidence="8">
    <location>
        <begin position="5"/>
        <end position="248"/>
    </location>
</feature>
<evidence type="ECO:0000259" key="8">
    <source>
        <dbReference type="Pfam" id="PF00370"/>
    </source>
</evidence>
<keyword evidence="3" id="KW-0547">Nucleotide-binding</keyword>
<dbReference type="PANTHER" id="PTHR10196">
    <property type="entry name" value="SUGAR KINASE"/>
    <property type="match status" value="1"/>
</dbReference>
<evidence type="ECO:0000313" key="11">
    <source>
        <dbReference type="Proteomes" id="UP000273001"/>
    </source>
</evidence>
<evidence type="ECO:0000313" key="10">
    <source>
        <dbReference type="EMBL" id="AYD89272.1"/>
    </source>
</evidence>
<dbReference type="PROSITE" id="PS00445">
    <property type="entry name" value="FGGY_KINASES_2"/>
    <property type="match status" value="1"/>
</dbReference>
<keyword evidence="5" id="KW-0067">ATP-binding</keyword>
<name>A0ABN5PR15_9ACTO</name>
<dbReference type="Pfam" id="PF02782">
    <property type="entry name" value="FGGY_C"/>
    <property type="match status" value="1"/>
</dbReference>
<dbReference type="PIRSF" id="PIRSF000538">
    <property type="entry name" value="GlpK"/>
    <property type="match status" value="1"/>
</dbReference>
<evidence type="ECO:0000256" key="7">
    <source>
        <dbReference type="RuleBase" id="RU003733"/>
    </source>
</evidence>
<evidence type="ECO:0000256" key="4">
    <source>
        <dbReference type="ARBA" id="ARBA00022777"/>
    </source>
</evidence>
<dbReference type="InterPro" id="IPR018483">
    <property type="entry name" value="Carb_kinase_FGGY_CS"/>
</dbReference>
<dbReference type="Gene3D" id="3.30.420.40">
    <property type="match status" value="2"/>
</dbReference>
<organism evidence="10 11">
    <name type="scientific">Actinomyces lilanjuaniae</name>
    <dbReference type="NCBI Taxonomy" id="2321394"/>
    <lineage>
        <taxon>Bacteria</taxon>
        <taxon>Bacillati</taxon>
        <taxon>Actinomycetota</taxon>
        <taxon>Actinomycetes</taxon>
        <taxon>Actinomycetales</taxon>
        <taxon>Actinomycetaceae</taxon>
        <taxon>Actinomyces</taxon>
    </lineage>
</organism>
<dbReference type="SUPFAM" id="SSF53067">
    <property type="entry name" value="Actin-like ATPase domain"/>
    <property type="match status" value="2"/>
</dbReference>
<keyword evidence="2 7" id="KW-0808">Transferase</keyword>
<dbReference type="InterPro" id="IPR018485">
    <property type="entry name" value="FGGY_C"/>
</dbReference>
<gene>
    <name evidence="10" type="ORF">D5R93_02955</name>
</gene>
<dbReference type="InterPro" id="IPR043129">
    <property type="entry name" value="ATPase_NBD"/>
</dbReference>
<evidence type="ECO:0000256" key="3">
    <source>
        <dbReference type="ARBA" id="ARBA00022741"/>
    </source>
</evidence>
<feature type="domain" description="Carbohydrate kinase FGGY C-terminal" evidence="9">
    <location>
        <begin position="258"/>
        <end position="438"/>
    </location>
</feature>
<evidence type="ECO:0000256" key="1">
    <source>
        <dbReference type="ARBA" id="ARBA00009156"/>
    </source>
</evidence>
<accession>A0ABN5PR15</accession>
<dbReference type="EMBL" id="CP032514">
    <property type="protein sequence ID" value="AYD89272.1"/>
    <property type="molecule type" value="Genomic_DNA"/>
</dbReference>
<dbReference type="InterPro" id="IPR000577">
    <property type="entry name" value="Carb_kinase_FGGY"/>
</dbReference>
<dbReference type="PANTHER" id="PTHR10196:SF69">
    <property type="entry name" value="GLYCEROL KINASE"/>
    <property type="match status" value="1"/>
</dbReference>
<evidence type="ECO:0000259" key="9">
    <source>
        <dbReference type="Pfam" id="PF02782"/>
    </source>
</evidence>
<proteinExistence type="inferred from homology"/>
<dbReference type="Proteomes" id="UP000273001">
    <property type="component" value="Chromosome"/>
</dbReference>
<dbReference type="RefSeq" id="WP_120203756.1">
    <property type="nucleotide sequence ID" value="NZ_CP032514.1"/>
</dbReference>
<comment type="similarity">
    <text evidence="1 7">Belongs to the FGGY kinase family.</text>
</comment>
<reference evidence="10 11" key="1">
    <citation type="submission" date="2018-09" db="EMBL/GenBank/DDBJ databases">
        <authorList>
            <person name="Li J."/>
        </authorList>
    </citation>
    <scope>NUCLEOTIDE SEQUENCE [LARGE SCALE GENOMIC DNA]</scope>
    <source>
        <strain evidence="10 11">2129</strain>
    </source>
</reference>
<dbReference type="CDD" id="cd07769">
    <property type="entry name" value="ASKHA_NBD_FGGY_GK"/>
    <property type="match status" value="1"/>
</dbReference>
<evidence type="ECO:0000256" key="6">
    <source>
        <dbReference type="ARBA" id="ARBA00043149"/>
    </source>
</evidence>
<dbReference type="GO" id="GO:0016301">
    <property type="term" value="F:kinase activity"/>
    <property type="evidence" value="ECO:0007669"/>
    <property type="project" value="UniProtKB-KW"/>
</dbReference>
<sequence length="489" mass="50925">MSTPYILALDEGTTNAKALAVARDGTVLAAGSAPVPVAYPRPGWVEQDADAVWKAQVEAIRACLGVLDAVPEGVAISNQRESVVAWDARTGAALGPVIGWQDSRTAEFCDWLRSPEREFAVSVATGLSLDPMFSAPKMRYLLDRLGASAGVVDGQVRVGTIDSWLVSRLTGQDSYVIEAGNASRTLLLDLSTLEWSQPMCDLFGVAREILPQVVASNADFGSTRGLDVLPDGVPVVGVLGDSHAALFGHGCRTPAEGKATYGTGSSVMVPAGAQPSVRRGVSTTLAWLTEEPVYGHEGNVVASGTAMDWAARLLGVEAGKGLDALAATVEDAAGVSLVPAFTGLGAPWWDRQAVGVITGVTAGSSRGHLARAALESVAHQVADVVDALGAQDLTVLHADGGATASCLLMQTQADLLGRDVMVSADAEISALGAALMGFTRLGWEVPTPLPGQQEQGGRRYHPVLDEHQRSCARTRWSHALARSRLAPGA</sequence>